<keyword evidence="2 5" id="KW-0812">Transmembrane</keyword>
<evidence type="ECO:0000256" key="5">
    <source>
        <dbReference type="SAM" id="Phobius"/>
    </source>
</evidence>
<feature type="transmembrane region" description="Helical" evidence="5">
    <location>
        <begin position="150"/>
        <end position="173"/>
    </location>
</feature>
<evidence type="ECO:0000256" key="3">
    <source>
        <dbReference type="ARBA" id="ARBA00022989"/>
    </source>
</evidence>
<evidence type="ECO:0000259" key="6">
    <source>
        <dbReference type="PROSITE" id="PS50850"/>
    </source>
</evidence>
<feature type="transmembrane region" description="Helical" evidence="5">
    <location>
        <begin position="417"/>
        <end position="436"/>
    </location>
</feature>
<feature type="transmembrane region" description="Helical" evidence="5">
    <location>
        <begin position="324"/>
        <end position="346"/>
    </location>
</feature>
<keyword evidence="3 5" id="KW-1133">Transmembrane helix</keyword>
<dbReference type="InterPro" id="IPR011701">
    <property type="entry name" value="MFS"/>
</dbReference>
<dbReference type="InterPro" id="IPR036259">
    <property type="entry name" value="MFS_trans_sf"/>
</dbReference>
<protein>
    <submittedName>
        <fullName evidence="7">4-hydroxybenzoate transporter</fullName>
    </submittedName>
</protein>
<feature type="transmembrane region" description="Helical" evidence="5">
    <location>
        <begin position="255"/>
        <end position="278"/>
    </location>
</feature>
<feature type="transmembrane region" description="Helical" evidence="5">
    <location>
        <begin position="92"/>
        <end position="111"/>
    </location>
</feature>
<dbReference type="GO" id="GO:0005886">
    <property type="term" value="C:plasma membrane"/>
    <property type="evidence" value="ECO:0007669"/>
    <property type="project" value="TreeGrafter"/>
</dbReference>
<evidence type="ECO:0000256" key="2">
    <source>
        <dbReference type="ARBA" id="ARBA00022692"/>
    </source>
</evidence>
<dbReference type="PROSITE" id="PS00216">
    <property type="entry name" value="SUGAR_TRANSPORT_1"/>
    <property type="match status" value="1"/>
</dbReference>
<dbReference type="PROSITE" id="PS50850">
    <property type="entry name" value="MFS"/>
    <property type="match status" value="1"/>
</dbReference>
<organism evidence="7 8">
    <name type="scientific">Comamonas testosteroni TK102</name>
    <dbReference type="NCBI Taxonomy" id="1392005"/>
    <lineage>
        <taxon>Bacteria</taxon>
        <taxon>Pseudomonadati</taxon>
        <taxon>Pseudomonadota</taxon>
        <taxon>Betaproteobacteria</taxon>
        <taxon>Burkholderiales</taxon>
        <taxon>Comamonadaceae</taxon>
        <taxon>Comamonas</taxon>
    </lineage>
</organism>
<evidence type="ECO:0000313" key="7">
    <source>
        <dbReference type="EMBL" id="AIJ47765.1"/>
    </source>
</evidence>
<dbReference type="PROSITE" id="PS00217">
    <property type="entry name" value="SUGAR_TRANSPORT_2"/>
    <property type="match status" value="1"/>
</dbReference>
<evidence type="ECO:0000313" key="8">
    <source>
        <dbReference type="Proteomes" id="UP000028782"/>
    </source>
</evidence>
<dbReference type="EMBL" id="CP006704">
    <property type="protein sequence ID" value="AIJ47765.1"/>
    <property type="molecule type" value="Genomic_DNA"/>
</dbReference>
<reference evidence="7 8" key="1">
    <citation type="journal article" date="2014" name="Genome Announc.">
        <title>Complete Genome Sequence of Polychlorinated Biphenyl Degrader Comamonas testosteroni TK102 (NBRC 109938).</title>
        <authorList>
            <person name="Fukuda K."/>
            <person name="Hosoyama A."/>
            <person name="Tsuchikane K."/>
            <person name="Ohji S."/>
            <person name="Yamazoe A."/>
            <person name="Fujita N."/>
            <person name="Shintani M."/>
            <person name="Kimbara K."/>
        </authorList>
    </citation>
    <scope>NUCLEOTIDE SEQUENCE [LARGE SCALE GENOMIC DNA]</scope>
    <source>
        <strain evidence="7">TK102</strain>
    </source>
</reference>
<comment type="subcellular location">
    <subcellularLocation>
        <location evidence="1">Membrane</location>
        <topology evidence="1">Multi-pass membrane protein</topology>
    </subcellularLocation>
</comment>
<dbReference type="Gene3D" id="1.20.1250.20">
    <property type="entry name" value="MFS general substrate transporter like domains"/>
    <property type="match status" value="1"/>
</dbReference>
<dbReference type="GO" id="GO:0046943">
    <property type="term" value="F:carboxylic acid transmembrane transporter activity"/>
    <property type="evidence" value="ECO:0007669"/>
    <property type="project" value="TreeGrafter"/>
</dbReference>
<dbReference type="PANTHER" id="PTHR23508:SF10">
    <property type="entry name" value="CARBOXYLIC ACID TRANSPORTER PROTEIN HOMOLOG"/>
    <property type="match status" value="1"/>
</dbReference>
<feature type="transmembrane region" description="Helical" evidence="5">
    <location>
        <begin position="179"/>
        <end position="200"/>
    </location>
</feature>
<dbReference type="AlphaFoldDB" id="A0A076PVD2"/>
<feature type="transmembrane region" description="Helical" evidence="5">
    <location>
        <begin position="352"/>
        <end position="372"/>
    </location>
</feature>
<dbReference type="KEGG" id="ctes:O987_18280"/>
<dbReference type="SUPFAM" id="SSF103473">
    <property type="entry name" value="MFS general substrate transporter"/>
    <property type="match status" value="1"/>
</dbReference>
<keyword evidence="4 5" id="KW-0472">Membrane</keyword>
<feature type="domain" description="Major facilitator superfamily (MFS) profile" evidence="6">
    <location>
        <begin position="26"/>
        <end position="442"/>
    </location>
</feature>
<feature type="transmembrane region" description="Helical" evidence="5">
    <location>
        <begin position="60"/>
        <end position="80"/>
    </location>
</feature>
<dbReference type="PANTHER" id="PTHR23508">
    <property type="entry name" value="CARBOXYLIC ACID TRANSPORTER PROTEIN HOMOLOG"/>
    <property type="match status" value="1"/>
</dbReference>
<proteinExistence type="predicted"/>
<feature type="transmembrane region" description="Helical" evidence="5">
    <location>
        <begin position="24"/>
        <end position="48"/>
    </location>
</feature>
<dbReference type="CDD" id="cd17365">
    <property type="entry name" value="MFS_PcaK_like"/>
    <property type="match status" value="1"/>
</dbReference>
<feature type="transmembrane region" description="Helical" evidence="5">
    <location>
        <begin position="298"/>
        <end position="317"/>
    </location>
</feature>
<evidence type="ECO:0000256" key="1">
    <source>
        <dbReference type="ARBA" id="ARBA00004141"/>
    </source>
</evidence>
<sequence length="451" mass="47484">MSNLPMSVDVKSFIDQRHITGRQWLLVLLCFLIVAADGIDVAIMGFLAPSIIQEWGISRAGFGLVMSAAPVGLVIGALAAGPSSDRLGRKTVLLASVLAFGVCTVLTAFTHDISQMVVMRFLTGIGLGAAMPNTTTLLSEYVPERRRSLLITIMFIGFGVGSAIVGFAAGWMIPHWGWRSVLIAGGVLPLALLPFLFFLLPESVRFMLVRNYPTTRIACTLATVCKTEFAPGTTFFAPEPPVHTKKPIGVLFSQGYALTTVSLWVTYFMGLLVIYLITGWLPTLMKDAGLPITEAANITAMFQTGGILGAVLTGWMMDRLKPALVISVAYLGGAICVLGVGGAGATASTLPLWMLAAGFFMNGAQTGLNAFAPACYPTMARATGVSWMQGMGRFGSILGSAVGGILLGMGWGFTGIVSTLAIPAGIAAFAMLASWAEGKRSQGQTKSLAHS</sequence>
<evidence type="ECO:0000256" key="4">
    <source>
        <dbReference type="ARBA" id="ARBA00023136"/>
    </source>
</evidence>
<dbReference type="Proteomes" id="UP000028782">
    <property type="component" value="Chromosome"/>
</dbReference>
<dbReference type="HOGENOM" id="CLU_001265_46_4_4"/>
<name>A0A076PVD2_COMTE</name>
<gene>
    <name evidence="7" type="ORF">O987_18280</name>
</gene>
<feature type="transmembrane region" description="Helical" evidence="5">
    <location>
        <begin position="117"/>
        <end position="138"/>
    </location>
</feature>
<feature type="transmembrane region" description="Helical" evidence="5">
    <location>
        <begin position="393"/>
        <end position="411"/>
    </location>
</feature>
<dbReference type="Pfam" id="PF07690">
    <property type="entry name" value="MFS_1"/>
    <property type="match status" value="1"/>
</dbReference>
<accession>A0A076PVD2</accession>
<dbReference type="InterPro" id="IPR020846">
    <property type="entry name" value="MFS_dom"/>
</dbReference>
<dbReference type="InterPro" id="IPR005829">
    <property type="entry name" value="Sugar_transporter_CS"/>
</dbReference>